<comment type="caution">
    <text evidence="2">The sequence shown here is derived from an EMBL/GenBank/DDBJ whole genome shotgun (WGS) entry which is preliminary data.</text>
</comment>
<protein>
    <submittedName>
        <fullName evidence="2">Uncharacterized protein</fullName>
    </submittedName>
</protein>
<gene>
    <name evidence="2" type="ORF">KIPB_015218</name>
</gene>
<feature type="region of interest" description="Disordered" evidence="1">
    <location>
        <begin position="1"/>
        <end position="37"/>
    </location>
</feature>
<evidence type="ECO:0000313" key="2">
    <source>
        <dbReference type="EMBL" id="GIQ91809.1"/>
    </source>
</evidence>
<proteinExistence type="predicted"/>
<feature type="non-terminal residue" evidence="2">
    <location>
        <position position="83"/>
    </location>
</feature>
<reference evidence="2 3" key="1">
    <citation type="journal article" date="2018" name="PLoS ONE">
        <title>The draft genome of Kipferlia bialata reveals reductive genome evolution in fornicate parasites.</title>
        <authorList>
            <person name="Tanifuji G."/>
            <person name="Takabayashi S."/>
            <person name="Kume K."/>
            <person name="Takagi M."/>
            <person name="Nakayama T."/>
            <person name="Kamikawa R."/>
            <person name="Inagaki Y."/>
            <person name="Hashimoto T."/>
        </authorList>
    </citation>
    <scope>NUCLEOTIDE SEQUENCE [LARGE SCALE GENOMIC DNA]</scope>
    <source>
        <strain evidence="2">NY0173</strain>
    </source>
</reference>
<name>A0A9K3DA99_9EUKA</name>
<dbReference type="Proteomes" id="UP000265618">
    <property type="component" value="Unassembled WGS sequence"/>
</dbReference>
<evidence type="ECO:0000256" key="1">
    <source>
        <dbReference type="SAM" id="MobiDB-lite"/>
    </source>
</evidence>
<feature type="non-terminal residue" evidence="2">
    <location>
        <position position="1"/>
    </location>
</feature>
<accession>A0A9K3DA99</accession>
<dbReference type="AlphaFoldDB" id="A0A9K3DA99"/>
<dbReference type="EMBL" id="BDIP01008365">
    <property type="protein sequence ID" value="GIQ91809.1"/>
    <property type="molecule type" value="Genomic_DNA"/>
</dbReference>
<keyword evidence="3" id="KW-1185">Reference proteome</keyword>
<organism evidence="2 3">
    <name type="scientific">Kipferlia bialata</name>
    <dbReference type="NCBI Taxonomy" id="797122"/>
    <lineage>
        <taxon>Eukaryota</taxon>
        <taxon>Metamonada</taxon>
        <taxon>Carpediemonas-like organisms</taxon>
        <taxon>Kipferlia</taxon>
    </lineage>
</organism>
<evidence type="ECO:0000313" key="3">
    <source>
        <dbReference type="Proteomes" id="UP000265618"/>
    </source>
</evidence>
<sequence>LLEEQKRERERAREAQKEEQRIMRERTRQRQKDRETEVIPVSNLTTAEIATKIEKATPVIRPLKDIAQALTPPPSHPCILTPE</sequence>